<accession>A0A1T4R3L8</accession>
<dbReference type="Pfam" id="PF10694">
    <property type="entry name" value="DUF2500"/>
    <property type="match status" value="1"/>
</dbReference>
<dbReference type="GeneID" id="70582420"/>
<dbReference type="STRING" id="1123491.SAMN02745782_02408"/>
<evidence type="ECO:0000313" key="1">
    <source>
        <dbReference type="EMBL" id="SKA10271.1"/>
    </source>
</evidence>
<dbReference type="AlphaFoldDB" id="A0A1T4R3L8"/>
<dbReference type="InterPro" id="IPR019635">
    <property type="entry name" value="DUF2500"/>
</dbReference>
<sequence length="111" mass="12991">MSPLLLLLFSLISLLIAGLWLFSRFFRRHMQGENAPQRRALVTILDKQIIEISHPLPDQENQEYWIYVQKGTLGPKREFQVGPHYFHALTPGDQGELTYQGRKFLHFALTR</sequence>
<dbReference type="EMBL" id="FUXB01000012">
    <property type="protein sequence ID" value="SKA10271.1"/>
    <property type="molecule type" value="Genomic_DNA"/>
</dbReference>
<evidence type="ECO:0008006" key="3">
    <source>
        <dbReference type="Google" id="ProtNLM"/>
    </source>
</evidence>
<evidence type="ECO:0000313" key="2">
    <source>
        <dbReference type="Proteomes" id="UP000190834"/>
    </source>
</evidence>
<proteinExistence type="predicted"/>
<name>A0A1T4R3L8_VIBCI</name>
<dbReference type="Gene3D" id="2.40.50.660">
    <property type="match status" value="1"/>
</dbReference>
<organism evidence="1 2">
    <name type="scientific">Vibrio cincinnatiensis DSM 19608</name>
    <dbReference type="NCBI Taxonomy" id="1123491"/>
    <lineage>
        <taxon>Bacteria</taxon>
        <taxon>Pseudomonadati</taxon>
        <taxon>Pseudomonadota</taxon>
        <taxon>Gammaproteobacteria</taxon>
        <taxon>Vibrionales</taxon>
        <taxon>Vibrionaceae</taxon>
        <taxon>Vibrio</taxon>
    </lineage>
</organism>
<keyword evidence="2" id="KW-1185">Reference proteome</keyword>
<reference evidence="2" key="1">
    <citation type="submission" date="2017-02" db="EMBL/GenBank/DDBJ databases">
        <authorList>
            <person name="Varghese N."/>
            <person name="Submissions S."/>
        </authorList>
    </citation>
    <scope>NUCLEOTIDE SEQUENCE [LARGE SCALE GENOMIC DNA]</scope>
    <source>
        <strain evidence="2">DSM 19608</strain>
    </source>
</reference>
<dbReference type="OrthoDB" id="5917531at2"/>
<protein>
    <recommendedName>
        <fullName evidence="3">DUF2500 domain-containing protein</fullName>
    </recommendedName>
</protein>
<dbReference type="Proteomes" id="UP000190834">
    <property type="component" value="Unassembled WGS sequence"/>
</dbReference>
<dbReference type="RefSeq" id="WP_078926763.1">
    <property type="nucleotide sequence ID" value="NZ_FUXB01000012.1"/>
</dbReference>
<gene>
    <name evidence="1" type="ORF">SAMN02745782_02408</name>
</gene>